<evidence type="ECO:0000256" key="3">
    <source>
        <dbReference type="SAM" id="MobiDB-lite"/>
    </source>
</evidence>
<evidence type="ECO:0000313" key="5">
    <source>
        <dbReference type="Proteomes" id="UP000050795"/>
    </source>
</evidence>
<dbReference type="InterPro" id="IPR012677">
    <property type="entry name" value="Nucleotide-bd_a/b_plait_sf"/>
</dbReference>
<evidence type="ECO:0000256" key="2">
    <source>
        <dbReference type="PROSITE-ProRule" id="PRU00176"/>
    </source>
</evidence>
<proteinExistence type="predicted"/>
<evidence type="ECO:0000313" key="6">
    <source>
        <dbReference type="WBParaSite" id="TREG1_107170.1"/>
    </source>
</evidence>
<dbReference type="SMART" id="SM00361">
    <property type="entry name" value="RRM_1"/>
    <property type="match status" value="2"/>
</dbReference>
<dbReference type="Gene3D" id="3.30.70.330">
    <property type="match status" value="2"/>
</dbReference>
<dbReference type="WBParaSite" id="TREG1_107170.1">
    <property type="protein sequence ID" value="TREG1_107170.1"/>
    <property type="gene ID" value="TREG1_107170"/>
</dbReference>
<dbReference type="CDD" id="cd12354">
    <property type="entry name" value="RRM3_TIA1_like"/>
    <property type="match status" value="1"/>
</dbReference>
<dbReference type="PANTHER" id="PTHR10352">
    <property type="entry name" value="EUKARYOTIC TRANSLATION INITIATION FACTOR 3 SUBUNIT G"/>
    <property type="match status" value="1"/>
</dbReference>
<evidence type="ECO:0000256" key="1">
    <source>
        <dbReference type="ARBA" id="ARBA00022884"/>
    </source>
</evidence>
<reference evidence="5" key="1">
    <citation type="submission" date="2022-06" db="EMBL/GenBank/DDBJ databases">
        <authorList>
            <person name="Berger JAMES D."/>
            <person name="Berger JAMES D."/>
        </authorList>
    </citation>
    <scope>NUCLEOTIDE SEQUENCE [LARGE SCALE GENOMIC DNA]</scope>
</reference>
<sequence length="676" mass="74898">MVYVLHGILNFPHQQKAQTLCPLQYLNANPNTPSWSPHPSLTIQQANSSNALSNQCILNFFNGGGGGTPTVAAANGTVLADTTIDPVVLPEQQQQQQWSRNSNIEFIQKSISPVWNGEYHTGENNFPVLLELPTSIKNDSDQPNQSNGAKSNQGPADTVTSTTKSLTEDDSFHIFVGDLSPEVQDETLLAAFSNFGTITECKIIKDMHTQKPKGYGFVAYSTRQEAERAIRIMNGQIIGTRAIRTNWAVRKDPADQAKDHRPLNYLEVFNASSASNTTIYVGGITNELTEKLLQDSFKQFGEIKEIRIFKDKGFSFIKFDSHVAATQAIVTMHGKVVGDQACKCSWGKEPSFTNKQGLAKRLSSALFVSTVQNPINNDQNAILLRPQNSWLTSANQNGLILELPAKRSANEKLHPINMNCITSTDKLLTVTNERQLPIRHTSQDTNKPNNANVSLTTTNPLWPYTCWFTGNPNQDNALPVLVLDNLTRGTLSNQPVIPFTPSVDNNPLLLGLSNIDLTKGYCLDNSDFSIIPNTNNNNNNHNTNGQFTDSQPAFPIIEGIHNYKPPLFRSIPSNPIALQTRENLNLRDAQQQQHQQQLLNLKQVTLPNMEANNNAYSFIPNIPLIAFSALPINSTTNTEPMLDATVTMTYRNDKQSLNQSAQLSHFGQYPVYNGDR</sequence>
<accession>A0AA85IRK0</accession>
<dbReference type="InterPro" id="IPR000504">
    <property type="entry name" value="RRM_dom"/>
</dbReference>
<keyword evidence="1 2" id="KW-0694">RNA-binding</keyword>
<dbReference type="GO" id="GO:0003723">
    <property type="term" value="F:RNA binding"/>
    <property type="evidence" value="ECO:0007669"/>
    <property type="project" value="UniProtKB-UniRule"/>
</dbReference>
<keyword evidence="5" id="KW-1185">Reference proteome</keyword>
<protein>
    <recommendedName>
        <fullName evidence="4">RRM domain-containing protein</fullName>
    </recommendedName>
</protein>
<organism evidence="5 6">
    <name type="scientific">Trichobilharzia regenti</name>
    <name type="common">Nasal bird schistosome</name>
    <dbReference type="NCBI Taxonomy" id="157069"/>
    <lineage>
        <taxon>Eukaryota</taxon>
        <taxon>Metazoa</taxon>
        <taxon>Spiralia</taxon>
        <taxon>Lophotrochozoa</taxon>
        <taxon>Platyhelminthes</taxon>
        <taxon>Trematoda</taxon>
        <taxon>Digenea</taxon>
        <taxon>Strigeidida</taxon>
        <taxon>Schistosomatoidea</taxon>
        <taxon>Schistosomatidae</taxon>
        <taxon>Trichobilharzia</taxon>
    </lineage>
</organism>
<dbReference type="Proteomes" id="UP000050795">
    <property type="component" value="Unassembled WGS sequence"/>
</dbReference>
<dbReference type="SUPFAM" id="SSF54928">
    <property type="entry name" value="RNA-binding domain, RBD"/>
    <property type="match status" value="2"/>
</dbReference>
<dbReference type="InterPro" id="IPR003954">
    <property type="entry name" value="RRM_euk-type"/>
</dbReference>
<dbReference type="Pfam" id="PF00076">
    <property type="entry name" value="RRM_1"/>
    <property type="match status" value="2"/>
</dbReference>
<reference evidence="6" key="2">
    <citation type="submission" date="2023-11" db="UniProtKB">
        <authorList>
            <consortium name="WormBaseParasite"/>
        </authorList>
    </citation>
    <scope>IDENTIFICATION</scope>
</reference>
<name>A0AA85IRK0_TRIRE</name>
<dbReference type="InterPro" id="IPR035979">
    <property type="entry name" value="RBD_domain_sf"/>
</dbReference>
<feature type="region of interest" description="Disordered" evidence="3">
    <location>
        <begin position="135"/>
        <end position="164"/>
    </location>
</feature>
<dbReference type="SMART" id="SM00360">
    <property type="entry name" value="RRM"/>
    <property type="match status" value="2"/>
</dbReference>
<dbReference type="PROSITE" id="PS50102">
    <property type="entry name" value="RRM"/>
    <property type="match status" value="2"/>
</dbReference>
<feature type="domain" description="RRM" evidence="4">
    <location>
        <begin position="172"/>
        <end position="250"/>
    </location>
</feature>
<evidence type="ECO:0000259" key="4">
    <source>
        <dbReference type="PROSITE" id="PS50102"/>
    </source>
</evidence>
<dbReference type="AlphaFoldDB" id="A0AA85IRK0"/>
<feature type="domain" description="RRM" evidence="4">
    <location>
        <begin position="277"/>
        <end position="349"/>
    </location>
</feature>